<evidence type="ECO:0000256" key="6">
    <source>
        <dbReference type="ARBA" id="ARBA00030554"/>
    </source>
</evidence>
<protein>
    <recommendedName>
        <fullName evidence="6 7">tRNA(Phe) 7-((3-amino-3-carboxypropyl)-4-demethylwyosine(37)-N(4))-methyltransferase</fullName>
        <ecNumber evidence="7">2.1.1.282</ecNumber>
    </recommendedName>
    <alternativeName>
        <fullName evidence="7">tRNA wyosine derivatives biosynthesis protein Taw3</fullName>
    </alternativeName>
</protein>
<dbReference type="PANTHER" id="PTHR48418:SF1">
    <property type="entry name" value="TRNA WYBUTOSINE-SYNTHESIZING PROTEIN 3"/>
    <property type="match status" value="1"/>
</dbReference>
<dbReference type="RefSeq" id="WP_258393272.1">
    <property type="nucleotide sequence ID" value="NZ_AP019769.1"/>
</dbReference>
<dbReference type="Pfam" id="PF02676">
    <property type="entry name" value="TYW3"/>
    <property type="match status" value="1"/>
</dbReference>
<evidence type="ECO:0000256" key="4">
    <source>
        <dbReference type="ARBA" id="ARBA00022691"/>
    </source>
</evidence>
<reference evidence="10" key="1">
    <citation type="journal article" date="2022" name="Int. J. Syst. Evol. Microbiol.">
        <title>Nanobdella aerobiophila gen. nov., sp. nov., a thermoacidophilic, obligate ectosymbiotic archaeon, and proposal of Nanobdellaceae fam. nov., Nanobdellales ord. nov. and Nanobdellia class. nov.</title>
        <authorList>
            <person name="Kato S."/>
            <person name="Ogasawara A."/>
            <person name="Itoh T."/>
            <person name="Sakai H.D."/>
            <person name="Shimizu M."/>
            <person name="Yuki M."/>
            <person name="Kaneko M."/>
            <person name="Takashina T."/>
            <person name="Ohkuma M."/>
        </authorList>
    </citation>
    <scope>NUCLEOTIDE SEQUENCE [LARGE SCALE GENOMIC DNA]</scope>
    <source>
        <strain evidence="10">MJ1</strain>
    </source>
</reference>
<dbReference type="EC" id="2.1.1.282" evidence="7"/>
<dbReference type="Proteomes" id="UP001055553">
    <property type="component" value="Chromosome"/>
</dbReference>
<keyword evidence="10" id="KW-1185">Reference proteome</keyword>
<evidence type="ECO:0000313" key="9">
    <source>
        <dbReference type="EMBL" id="BBL45230.1"/>
    </source>
</evidence>
<gene>
    <name evidence="7" type="primary">taw3</name>
    <name evidence="9" type="ORF">MJ1_0051</name>
</gene>
<dbReference type="HAMAP" id="MF_00266">
    <property type="entry name" value="TYW3_archaea"/>
    <property type="match status" value="1"/>
</dbReference>
<comment type="function">
    <text evidence="7">S-adenosyl-L-methionine-dependent methyltransferase that acts as a component of the wyosine derivatives biosynthesis pathway. Probably methylates N-4 position of wybutosine-86 to produce wybutosine-72.</text>
</comment>
<dbReference type="InterPro" id="IPR003827">
    <property type="entry name" value="tRNA_yW-synthesising"/>
</dbReference>
<sequence length="198" mass="24141">MNNFNKLKMYHMEKLRYAKEKQLVDQPVYYIIDYINSLNEYFTTSSCAGRIILLKIPKSGKKFEADFLFKSHYYIDFNYIWYRLLDIYKNYEEKIYFKQEPFILHVSSINIDKAYEILNIARKAGFKHSGIFLINNSRVMIEIMGNEKIETLISENRELLIDEHYFRKLIDESNKKLYNVRLRMKKFYDIMINHYKNL</sequence>
<dbReference type="GeneID" id="74568003"/>
<dbReference type="GO" id="GO:0030488">
    <property type="term" value="P:tRNA methylation"/>
    <property type="evidence" value="ECO:0007669"/>
    <property type="project" value="InterPro"/>
</dbReference>
<evidence type="ECO:0000256" key="5">
    <source>
        <dbReference type="ARBA" id="ARBA00022694"/>
    </source>
</evidence>
<evidence type="ECO:0000313" key="10">
    <source>
        <dbReference type="Proteomes" id="UP001055553"/>
    </source>
</evidence>
<organism evidence="9 10">
    <name type="scientific">Nanobdella aerobiophila</name>
    <dbReference type="NCBI Taxonomy" id="2586965"/>
    <lineage>
        <taxon>Archaea</taxon>
        <taxon>Nanobdellota</taxon>
        <taxon>Nanobdellia</taxon>
        <taxon>Nanobdellales</taxon>
        <taxon>Nanobdellaceae</taxon>
        <taxon>Nanobdella</taxon>
    </lineage>
</organism>
<keyword evidence="2 7" id="KW-0489">Methyltransferase</keyword>
<evidence type="ECO:0000256" key="7">
    <source>
        <dbReference type="HAMAP-Rule" id="MF_00266"/>
    </source>
</evidence>
<dbReference type="KEGG" id="naer:MJ1_0051"/>
<name>A0A915SXQ6_9ARCH</name>
<feature type="domain" description="tRNA wybutosine-synthesizing protein" evidence="8">
    <location>
        <begin position="12"/>
        <end position="190"/>
    </location>
</feature>
<evidence type="ECO:0000259" key="8">
    <source>
        <dbReference type="Pfam" id="PF02676"/>
    </source>
</evidence>
<keyword evidence="5 7" id="KW-0819">tRNA processing</keyword>
<dbReference type="EMBL" id="AP019769">
    <property type="protein sequence ID" value="BBL45230.1"/>
    <property type="molecule type" value="Genomic_DNA"/>
</dbReference>
<dbReference type="InterPro" id="IPR022908">
    <property type="entry name" value="Taw3"/>
</dbReference>
<comment type="similarity">
    <text evidence="1 7">Belongs to the TYW3 family.</text>
</comment>
<evidence type="ECO:0000256" key="3">
    <source>
        <dbReference type="ARBA" id="ARBA00022679"/>
    </source>
</evidence>
<keyword evidence="3 7" id="KW-0808">Transferase</keyword>
<dbReference type="SUPFAM" id="SSF111278">
    <property type="entry name" value="SSo0622-like"/>
    <property type="match status" value="1"/>
</dbReference>
<proteinExistence type="inferred from homology"/>
<comment type="catalytic activity">
    <reaction evidence="7">
        <text>4-demethyl-7-[(3S)-3-amino-3-carboxypropyl]wyosine(37) in tRNA(Phe) + S-adenosyl-L-methionine = 7-[(3S)-3-amino-3-carboxypropyl]wyosine(37) in tRNA(Phe) + S-adenosyl-L-homocysteine + H(+)</text>
        <dbReference type="Rhea" id="RHEA:36635"/>
        <dbReference type="Rhea" id="RHEA-COMP:10378"/>
        <dbReference type="Rhea" id="RHEA-COMP:10379"/>
        <dbReference type="ChEBI" id="CHEBI:15378"/>
        <dbReference type="ChEBI" id="CHEBI:57856"/>
        <dbReference type="ChEBI" id="CHEBI:59789"/>
        <dbReference type="ChEBI" id="CHEBI:73543"/>
        <dbReference type="ChEBI" id="CHEBI:73550"/>
        <dbReference type="EC" id="2.1.1.282"/>
    </reaction>
</comment>
<dbReference type="PANTHER" id="PTHR48418">
    <property type="entry name" value="TRNA WYBUTOSINE-SYNTHESIZING PROTEIN 3"/>
    <property type="match status" value="1"/>
</dbReference>
<accession>A0A915SXQ6</accession>
<keyword evidence="4 7" id="KW-0949">S-adenosyl-L-methionine</keyword>
<dbReference type="AlphaFoldDB" id="A0A915SXQ6"/>
<dbReference type="InterPro" id="IPR036602">
    <property type="entry name" value="tRNA_yW-synthesising-like_sf"/>
</dbReference>
<dbReference type="Gene3D" id="3.30.1960.10">
    <property type="entry name" value="tRNA wybutosine-synthesizing-like"/>
    <property type="match status" value="1"/>
</dbReference>
<evidence type="ECO:0000256" key="2">
    <source>
        <dbReference type="ARBA" id="ARBA00022603"/>
    </source>
</evidence>
<dbReference type="GO" id="GO:0008175">
    <property type="term" value="F:tRNA methyltransferase activity"/>
    <property type="evidence" value="ECO:0007669"/>
    <property type="project" value="InterPro"/>
</dbReference>
<dbReference type="GO" id="GO:0031591">
    <property type="term" value="P:wybutosine biosynthetic process"/>
    <property type="evidence" value="ECO:0007669"/>
    <property type="project" value="InterPro"/>
</dbReference>
<evidence type="ECO:0000256" key="1">
    <source>
        <dbReference type="ARBA" id="ARBA00008569"/>
    </source>
</evidence>